<dbReference type="EMBL" id="CAJNYD010001664">
    <property type="protein sequence ID" value="CAF3358445.1"/>
    <property type="molecule type" value="Genomic_DNA"/>
</dbReference>
<sequence length="455" mass="52402">MSSDTFVVSSERKKHPLPVKRSRSIQPLSHIPAPPDPLLAQLIQFRIDGRTIDARNVNELYPGLDRLLLRCLQTGDCRQLDNRLQRNLKAEYLLITSKHVHLSVCSHTEDILEKLVEMGATLDLHFYEPIHMKELELMCKHGFDINERISKYNNQAPLSIFTSKNYSIAMLGVLVKHGARFDFQDNSGQTCVHIACQSGIADPVFEFIINNSPDSCLNIRNQSGGTPLDLIYLSTYEQASLSRLRRLHLLLARKGSKLTRYGMREPNLLAKKQCKLFDILACKEFLFKYRLKDIFDPTIRSLAWCIFLFYDVLRACEQRNNQTIGQQTIQRRLDCYLISMIENGEIPLDKLIFRQNLRNDNILISSSSSASSPTYELENQLLTDTQNSLLHMAQVKTKLSELRMEKLTLKAICRIKIKKEIQTYPNDIVKIHSLSKILQAYLTYYNPFVKADVNH</sequence>
<dbReference type="OrthoDB" id="10254947at2759"/>
<dbReference type="Proteomes" id="UP000663848">
    <property type="component" value="Unassembled WGS sequence"/>
</dbReference>
<dbReference type="EMBL" id="CAJOBS010003572">
    <property type="protein sequence ID" value="CAF4860210.1"/>
    <property type="molecule type" value="Genomic_DNA"/>
</dbReference>
<gene>
    <name evidence="5" type="ORF">FME351_LOCUS19654</name>
    <name evidence="6" type="ORF">GRG538_LOCUS24843</name>
    <name evidence="7" type="ORF">HFQ381_LOCUS27396</name>
    <name evidence="3" type="ORF">KIK155_LOCUS2605</name>
    <name evidence="4" type="ORF">LUA448_LOCUS13720</name>
    <name evidence="9" type="ORF">QYT958_LOCUS22001</name>
    <name evidence="2" type="ORF">TIS948_LOCUS5838</name>
    <name evidence="10" type="ORF">TOA249_LOCUS27629</name>
    <name evidence="8" type="ORF">TSG867_LOCUS26959</name>
</gene>
<evidence type="ECO:0000313" key="10">
    <source>
        <dbReference type="EMBL" id="CAF4860210.1"/>
    </source>
</evidence>
<dbReference type="Proteomes" id="UP000663865">
    <property type="component" value="Unassembled WGS sequence"/>
</dbReference>
<dbReference type="Proteomes" id="UP000663862">
    <property type="component" value="Unassembled WGS sequence"/>
</dbReference>
<comment type="caution">
    <text evidence="4">The sequence shown here is derived from an EMBL/GenBank/DDBJ whole genome shotgun (WGS) entry which is preliminary data.</text>
</comment>
<dbReference type="Proteomes" id="UP000663851">
    <property type="component" value="Unassembled WGS sequence"/>
</dbReference>
<dbReference type="Proteomes" id="UP000663838">
    <property type="component" value="Unassembled WGS sequence"/>
</dbReference>
<evidence type="ECO:0000313" key="2">
    <source>
        <dbReference type="EMBL" id="CAF3083364.1"/>
    </source>
</evidence>
<evidence type="ECO:0000313" key="3">
    <source>
        <dbReference type="EMBL" id="CAF3339832.1"/>
    </source>
</evidence>
<evidence type="ECO:0000313" key="4">
    <source>
        <dbReference type="EMBL" id="CAF3358445.1"/>
    </source>
</evidence>
<dbReference type="Proteomes" id="UP000663833">
    <property type="component" value="Unassembled WGS sequence"/>
</dbReference>
<dbReference type="EMBL" id="CAJOBQ010002959">
    <property type="protein sequence ID" value="CAF4587170.1"/>
    <property type="molecule type" value="Genomic_DNA"/>
</dbReference>
<accession>A0A817WN62</accession>
<organism evidence="4 11">
    <name type="scientific">Rotaria socialis</name>
    <dbReference type="NCBI Taxonomy" id="392032"/>
    <lineage>
        <taxon>Eukaryota</taxon>
        <taxon>Metazoa</taxon>
        <taxon>Spiralia</taxon>
        <taxon>Gnathifera</taxon>
        <taxon>Rotifera</taxon>
        <taxon>Eurotatoria</taxon>
        <taxon>Bdelloidea</taxon>
        <taxon>Philodinida</taxon>
        <taxon>Philodinidae</taxon>
        <taxon>Rotaria</taxon>
    </lineage>
</organism>
<dbReference type="EMBL" id="CAJNYV010000063">
    <property type="protein sequence ID" value="CAF3339832.1"/>
    <property type="molecule type" value="Genomic_DNA"/>
</dbReference>
<evidence type="ECO:0000313" key="6">
    <source>
        <dbReference type="EMBL" id="CAF3644250.1"/>
    </source>
</evidence>
<dbReference type="Proteomes" id="UP000663825">
    <property type="component" value="Unassembled WGS sequence"/>
</dbReference>
<dbReference type="InterPro" id="IPR036770">
    <property type="entry name" value="Ankyrin_rpt-contain_sf"/>
</dbReference>
<feature type="compositionally biased region" description="Basic residues" evidence="1">
    <location>
        <begin position="12"/>
        <end position="23"/>
    </location>
</feature>
<evidence type="ECO:0000256" key="1">
    <source>
        <dbReference type="SAM" id="MobiDB-lite"/>
    </source>
</evidence>
<dbReference type="Proteomes" id="UP000663869">
    <property type="component" value="Unassembled WGS sequence"/>
</dbReference>
<reference evidence="4" key="1">
    <citation type="submission" date="2021-02" db="EMBL/GenBank/DDBJ databases">
        <authorList>
            <person name="Nowell W R."/>
        </authorList>
    </citation>
    <scope>NUCLEOTIDE SEQUENCE</scope>
</reference>
<dbReference type="Gene3D" id="1.25.40.20">
    <property type="entry name" value="Ankyrin repeat-containing domain"/>
    <property type="match status" value="1"/>
</dbReference>
<evidence type="ECO:0000313" key="5">
    <source>
        <dbReference type="EMBL" id="CAF3554667.1"/>
    </source>
</evidence>
<dbReference type="EMBL" id="CAJNYU010002437">
    <property type="protein sequence ID" value="CAF3554667.1"/>
    <property type="molecule type" value="Genomic_DNA"/>
</dbReference>
<dbReference type="AlphaFoldDB" id="A0A817WN62"/>
<proteinExistence type="predicted"/>
<evidence type="ECO:0000313" key="7">
    <source>
        <dbReference type="EMBL" id="CAF4495878.1"/>
    </source>
</evidence>
<evidence type="ECO:0000313" key="8">
    <source>
        <dbReference type="EMBL" id="CAF4587170.1"/>
    </source>
</evidence>
<dbReference type="Proteomes" id="UP000663872">
    <property type="component" value="Unassembled WGS sequence"/>
</dbReference>
<dbReference type="EMBL" id="CAJOBR010004121">
    <property type="protein sequence ID" value="CAF4768004.1"/>
    <property type="molecule type" value="Genomic_DNA"/>
</dbReference>
<protein>
    <submittedName>
        <fullName evidence="4">Uncharacterized protein</fullName>
    </submittedName>
</protein>
<dbReference type="EMBL" id="CAJOBO010003537">
    <property type="protein sequence ID" value="CAF4495878.1"/>
    <property type="molecule type" value="Genomic_DNA"/>
</dbReference>
<evidence type="ECO:0000313" key="9">
    <source>
        <dbReference type="EMBL" id="CAF4768004.1"/>
    </source>
</evidence>
<dbReference type="EMBL" id="CAJNYT010004209">
    <property type="protein sequence ID" value="CAF3644250.1"/>
    <property type="molecule type" value="Genomic_DNA"/>
</dbReference>
<dbReference type="SUPFAM" id="SSF48403">
    <property type="entry name" value="Ankyrin repeat"/>
    <property type="match status" value="1"/>
</dbReference>
<name>A0A817WN62_9BILA</name>
<evidence type="ECO:0000313" key="11">
    <source>
        <dbReference type="Proteomes" id="UP000663833"/>
    </source>
</evidence>
<feature type="region of interest" description="Disordered" evidence="1">
    <location>
        <begin position="1"/>
        <end position="24"/>
    </location>
</feature>
<dbReference type="EMBL" id="CAJNXB010000670">
    <property type="protein sequence ID" value="CAF3083364.1"/>
    <property type="molecule type" value="Genomic_DNA"/>
</dbReference>